<evidence type="ECO:0000313" key="2">
    <source>
        <dbReference type="EMBL" id="MFC3109000.1"/>
    </source>
</evidence>
<comment type="caution">
    <text evidence="2">The sequence shown here is derived from an EMBL/GenBank/DDBJ whole genome shotgun (WGS) entry which is preliminary data.</text>
</comment>
<dbReference type="PANTHER" id="PTHR43464">
    <property type="entry name" value="METHYLTRANSFERASE"/>
    <property type="match status" value="1"/>
</dbReference>
<proteinExistence type="predicted"/>
<dbReference type="CDD" id="cd02440">
    <property type="entry name" value="AdoMet_MTases"/>
    <property type="match status" value="1"/>
</dbReference>
<dbReference type="SUPFAM" id="SSF53335">
    <property type="entry name" value="S-adenosyl-L-methionine-dependent methyltransferases"/>
    <property type="match status" value="1"/>
</dbReference>
<keyword evidence="2" id="KW-0808">Transferase</keyword>
<dbReference type="PANTHER" id="PTHR43464:SF23">
    <property type="entry name" value="JUVENILE HORMONE ACID O-METHYLTRANSFERASE"/>
    <property type="match status" value="1"/>
</dbReference>
<keyword evidence="2" id="KW-0489">Methyltransferase</keyword>
<protein>
    <submittedName>
        <fullName evidence="2">Class I SAM-dependent methyltransferase</fullName>
        <ecNumber evidence="2">2.1.-.-</ecNumber>
    </submittedName>
</protein>
<reference evidence="3" key="1">
    <citation type="journal article" date="2019" name="Int. J. Syst. Evol. Microbiol.">
        <title>The Global Catalogue of Microorganisms (GCM) 10K type strain sequencing project: providing services to taxonomists for standard genome sequencing and annotation.</title>
        <authorList>
            <consortium name="The Broad Institute Genomics Platform"/>
            <consortium name="The Broad Institute Genome Sequencing Center for Infectious Disease"/>
            <person name="Wu L."/>
            <person name="Ma J."/>
        </authorList>
    </citation>
    <scope>NUCLEOTIDE SEQUENCE [LARGE SCALE GENOMIC DNA]</scope>
    <source>
        <strain evidence="3">KCTC 42986</strain>
    </source>
</reference>
<dbReference type="GO" id="GO:0008168">
    <property type="term" value="F:methyltransferase activity"/>
    <property type="evidence" value="ECO:0007669"/>
    <property type="project" value="UniProtKB-KW"/>
</dbReference>
<dbReference type="Gene3D" id="3.40.50.150">
    <property type="entry name" value="Vaccinia Virus protein VP39"/>
    <property type="match status" value="1"/>
</dbReference>
<dbReference type="RefSeq" id="WP_390323464.1">
    <property type="nucleotide sequence ID" value="NZ_JBHRTP010000040.1"/>
</dbReference>
<dbReference type="InterPro" id="IPR029063">
    <property type="entry name" value="SAM-dependent_MTases_sf"/>
</dbReference>
<organism evidence="2 3">
    <name type="scientific">Undibacterium arcticum</name>
    <dbReference type="NCBI Taxonomy" id="1762892"/>
    <lineage>
        <taxon>Bacteria</taxon>
        <taxon>Pseudomonadati</taxon>
        <taxon>Pseudomonadota</taxon>
        <taxon>Betaproteobacteria</taxon>
        <taxon>Burkholderiales</taxon>
        <taxon>Oxalobacteraceae</taxon>
        <taxon>Undibacterium</taxon>
    </lineage>
</organism>
<sequence length="221" mass="24869">MTTPEQADLAHYYAQRAQSYESVYDKPERQADLAQLRQQVAETMRGHDVLELACGTGYWTAQFAASANSVLATDISPELLDIAKAKHLPADKVQFALADVFHLPSDFSQRGFSACFAGFWWSHLKRQDQAGFLADLRAKLGAGSLLVMIDNCYVEGSSSPIARTDLEGNTYQLRSLQDGRRIEVVKNFPSDSTLRKKLGPAVRDIRILRMEYFWMLSCRLK</sequence>
<accession>A0ABV7F4S6</accession>
<dbReference type="Proteomes" id="UP001595530">
    <property type="component" value="Unassembled WGS sequence"/>
</dbReference>
<evidence type="ECO:0000259" key="1">
    <source>
        <dbReference type="Pfam" id="PF13649"/>
    </source>
</evidence>
<gene>
    <name evidence="2" type="ORF">ACFOFO_13710</name>
</gene>
<dbReference type="EC" id="2.1.-.-" evidence="2"/>
<keyword evidence="3" id="KW-1185">Reference proteome</keyword>
<name>A0ABV7F4S6_9BURK</name>
<dbReference type="GO" id="GO:0032259">
    <property type="term" value="P:methylation"/>
    <property type="evidence" value="ECO:0007669"/>
    <property type="project" value="UniProtKB-KW"/>
</dbReference>
<dbReference type="InterPro" id="IPR041698">
    <property type="entry name" value="Methyltransf_25"/>
</dbReference>
<feature type="domain" description="Methyltransferase" evidence="1">
    <location>
        <begin position="49"/>
        <end position="140"/>
    </location>
</feature>
<dbReference type="Pfam" id="PF13649">
    <property type="entry name" value="Methyltransf_25"/>
    <property type="match status" value="1"/>
</dbReference>
<evidence type="ECO:0000313" key="3">
    <source>
        <dbReference type="Proteomes" id="UP001595530"/>
    </source>
</evidence>
<dbReference type="EMBL" id="JBHRTP010000040">
    <property type="protein sequence ID" value="MFC3109000.1"/>
    <property type="molecule type" value="Genomic_DNA"/>
</dbReference>